<dbReference type="GO" id="GO:0044205">
    <property type="term" value="P:'de novo' UMP biosynthetic process"/>
    <property type="evidence" value="ECO:0007669"/>
    <property type="project" value="UniProtKB-UniRule"/>
</dbReference>
<dbReference type="PANTHER" id="PTHR43137:SF1">
    <property type="entry name" value="DIHYDROOROTASE"/>
    <property type="match status" value="1"/>
</dbReference>
<comment type="catalytic activity">
    <reaction evidence="9 10">
        <text>(S)-dihydroorotate + H2O = N-carbamoyl-L-aspartate + H(+)</text>
        <dbReference type="Rhea" id="RHEA:24296"/>
        <dbReference type="ChEBI" id="CHEBI:15377"/>
        <dbReference type="ChEBI" id="CHEBI:15378"/>
        <dbReference type="ChEBI" id="CHEBI:30864"/>
        <dbReference type="ChEBI" id="CHEBI:32814"/>
        <dbReference type="EC" id="3.5.2.3"/>
    </reaction>
</comment>
<comment type="cofactor">
    <cofactor evidence="9 10">
        <name>Zn(2+)</name>
        <dbReference type="ChEBI" id="CHEBI:29105"/>
    </cofactor>
    <text evidence="9 10">Binds 2 Zn(2+) ions per subunit.</text>
</comment>
<evidence type="ECO:0000256" key="7">
    <source>
        <dbReference type="ARBA" id="ARBA00022833"/>
    </source>
</evidence>
<dbReference type="PROSITE" id="PS00483">
    <property type="entry name" value="DIHYDROOROTASE_2"/>
    <property type="match status" value="1"/>
</dbReference>
<evidence type="ECO:0000256" key="2">
    <source>
        <dbReference type="ARBA" id="ARBA00004880"/>
    </source>
</evidence>
<evidence type="ECO:0000259" key="11">
    <source>
        <dbReference type="Pfam" id="PF01979"/>
    </source>
</evidence>
<organism evidence="12 13">
    <name type="scientific">Siculibacillus lacustris</name>
    <dbReference type="NCBI Taxonomy" id="1549641"/>
    <lineage>
        <taxon>Bacteria</taxon>
        <taxon>Pseudomonadati</taxon>
        <taxon>Pseudomonadota</taxon>
        <taxon>Alphaproteobacteria</taxon>
        <taxon>Hyphomicrobiales</taxon>
        <taxon>Ancalomicrobiaceae</taxon>
        <taxon>Siculibacillus</taxon>
    </lineage>
</organism>
<feature type="domain" description="Amidohydrolase-related" evidence="11">
    <location>
        <begin position="11"/>
        <end position="303"/>
    </location>
</feature>
<name>A0A4Q9VV28_9HYPH</name>
<dbReference type="GO" id="GO:0004151">
    <property type="term" value="F:dihydroorotase activity"/>
    <property type="evidence" value="ECO:0007669"/>
    <property type="project" value="UniProtKB-UniRule"/>
</dbReference>
<evidence type="ECO:0000256" key="1">
    <source>
        <dbReference type="ARBA" id="ARBA00002368"/>
    </source>
</evidence>
<dbReference type="OrthoDB" id="9808095at2"/>
<feature type="binding site" evidence="9">
    <location>
        <position position="251"/>
    </location>
    <ligand>
        <name>substrate</name>
    </ligand>
</feature>
<evidence type="ECO:0000256" key="9">
    <source>
        <dbReference type="HAMAP-Rule" id="MF_00219"/>
    </source>
</evidence>
<reference evidence="12 13" key="1">
    <citation type="submission" date="2019-02" db="EMBL/GenBank/DDBJ databases">
        <title>Siculibacillus lacustris gen. nov., sp. nov., a new rosette-forming bacterium isolated from a freshwater crater lake (Lake St. Ana, Romania).</title>
        <authorList>
            <person name="Felfoldi T."/>
            <person name="Marton Z."/>
            <person name="Szabo A."/>
            <person name="Mentes A."/>
            <person name="Boka K."/>
            <person name="Marialigeti K."/>
            <person name="Mathe I."/>
            <person name="Koncz M."/>
            <person name="Schumann P."/>
            <person name="Toth E."/>
        </authorList>
    </citation>
    <scope>NUCLEOTIDE SEQUENCE [LARGE SCALE GENOMIC DNA]</scope>
    <source>
        <strain evidence="12 13">SA-279</strain>
    </source>
</reference>
<dbReference type="CDD" id="cd01294">
    <property type="entry name" value="DHOase"/>
    <property type="match status" value="1"/>
</dbReference>
<dbReference type="Proteomes" id="UP000292781">
    <property type="component" value="Unassembled WGS sequence"/>
</dbReference>
<sequence length="351" mass="37417">MQRISFRRPDDWHVHFRDGAVLAEVVPHTARAFGRAVVMPNLAPPVTTTAAATAYRARILAAVPAGIDFSPLTTAYLTDDSDAADLITGHREGVLFGAKLYPAHATTNSQFGVTSIAAIAGVLAAMERAGMPLLVHGEVTGAEVDVFDREARFVETVLVPLLADFPGLKVVLEHVTTAEGVAVVQAHAGRMAATVTPQHLLWDRNALFRGGIRPHLWCLPVLKRSTHKRALRAAVTGGDPSFFLGTDTAPHLRHTKETACGCAGIFSAPTALEAYLTVFAEEGALDRFEAFASLNGPAFHGLPPNEMRVTWEARPRLVAEAIAVPGEGELVPMFAGETVAWSPVATETEAA</sequence>
<dbReference type="PROSITE" id="PS00482">
    <property type="entry name" value="DIHYDROOROTASE_1"/>
    <property type="match status" value="1"/>
</dbReference>
<comment type="caution">
    <text evidence="12">The sequence shown here is derived from an EMBL/GenBank/DDBJ whole genome shotgun (WGS) entry which is preliminary data.</text>
</comment>
<evidence type="ECO:0000256" key="4">
    <source>
        <dbReference type="ARBA" id="ARBA00012860"/>
    </source>
</evidence>
<evidence type="ECO:0000256" key="5">
    <source>
        <dbReference type="ARBA" id="ARBA00022723"/>
    </source>
</evidence>
<protein>
    <recommendedName>
        <fullName evidence="4 9">Dihydroorotase</fullName>
        <shortName evidence="9">DHOase</shortName>
        <ecNumber evidence="4 9">3.5.2.3</ecNumber>
    </recommendedName>
</protein>
<dbReference type="HAMAP" id="MF_00219">
    <property type="entry name" value="PyrC_classII"/>
    <property type="match status" value="1"/>
</dbReference>
<dbReference type="InterPro" id="IPR002195">
    <property type="entry name" value="Dihydroorotase_CS"/>
</dbReference>
<dbReference type="RefSeq" id="WP_131306966.1">
    <property type="nucleotide sequence ID" value="NZ_SJFN01000005.1"/>
</dbReference>
<dbReference type="EMBL" id="SJFN01000005">
    <property type="protein sequence ID" value="TBW40095.1"/>
    <property type="molecule type" value="Genomic_DNA"/>
</dbReference>
<dbReference type="InterPro" id="IPR006680">
    <property type="entry name" value="Amidohydro-rel"/>
</dbReference>
<dbReference type="GO" id="GO:0006207">
    <property type="term" value="P:'de novo' pyrimidine nucleobase biosynthetic process"/>
    <property type="evidence" value="ECO:0007669"/>
    <property type="project" value="TreeGrafter"/>
</dbReference>
<feature type="binding site" evidence="9">
    <location>
        <position position="136"/>
    </location>
    <ligand>
        <name>substrate</name>
    </ligand>
</feature>
<evidence type="ECO:0000256" key="8">
    <source>
        <dbReference type="ARBA" id="ARBA00022975"/>
    </source>
</evidence>
<keyword evidence="7 9" id="KW-0862">Zinc</keyword>
<feature type="binding site" description="via carbamate group" evidence="9">
    <location>
        <position position="99"/>
    </location>
    <ligand>
        <name>Zn(2+)</name>
        <dbReference type="ChEBI" id="CHEBI:29105"/>
        <label>1</label>
    </ligand>
</feature>
<dbReference type="GO" id="GO:0008270">
    <property type="term" value="F:zinc ion binding"/>
    <property type="evidence" value="ECO:0007669"/>
    <property type="project" value="UniProtKB-UniRule"/>
</dbReference>
<feature type="binding site" evidence="9">
    <location>
        <position position="219"/>
    </location>
    <ligand>
        <name>substrate</name>
    </ligand>
</feature>
<feature type="binding site" evidence="9">
    <location>
        <position position="13"/>
    </location>
    <ligand>
        <name>Zn(2+)</name>
        <dbReference type="ChEBI" id="CHEBI:29105"/>
        <label>1</label>
    </ligand>
</feature>
<feature type="binding site" evidence="9">
    <location>
        <position position="136"/>
    </location>
    <ligand>
        <name>Zn(2+)</name>
        <dbReference type="ChEBI" id="CHEBI:29105"/>
        <label>2</label>
    </ligand>
</feature>
<keyword evidence="13" id="KW-1185">Reference proteome</keyword>
<comment type="function">
    <text evidence="1 9">Catalyzes the reversible cyclization of carbamoyl aspartate to dihydroorotate.</text>
</comment>
<feature type="binding site" evidence="9">
    <location>
        <position position="247"/>
    </location>
    <ligand>
        <name>Zn(2+)</name>
        <dbReference type="ChEBI" id="CHEBI:29105"/>
        <label>1</label>
    </ligand>
</feature>
<comment type="pathway">
    <text evidence="2 9 10">Pyrimidine metabolism; UMP biosynthesis via de novo pathway; (S)-dihydroorotate from bicarbonate: step 3/3.</text>
</comment>
<evidence type="ECO:0000313" key="13">
    <source>
        <dbReference type="Proteomes" id="UP000292781"/>
    </source>
</evidence>
<feature type="binding site" evidence="9">
    <location>
        <position position="174"/>
    </location>
    <ligand>
        <name>Zn(2+)</name>
        <dbReference type="ChEBI" id="CHEBI:29105"/>
        <label>2</label>
    </ligand>
</feature>
<feature type="binding site" evidence="9">
    <location>
        <position position="263"/>
    </location>
    <ligand>
        <name>substrate</name>
    </ligand>
</feature>
<dbReference type="SUPFAM" id="SSF51556">
    <property type="entry name" value="Metallo-dependent hydrolases"/>
    <property type="match status" value="1"/>
</dbReference>
<dbReference type="InterPro" id="IPR032466">
    <property type="entry name" value="Metal_Hydrolase"/>
</dbReference>
<keyword evidence="8 9" id="KW-0665">Pyrimidine biosynthesis</keyword>
<comment type="subunit">
    <text evidence="9">Homodimer.</text>
</comment>
<gene>
    <name evidence="9" type="primary">pyrC</name>
    <name evidence="12" type="ORF">EYW49_05360</name>
</gene>
<dbReference type="EC" id="3.5.2.3" evidence="4 9"/>
<dbReference type="AlphaFoldDB" id="A0A4Q9VV28"/>
<feature type="modified residue" description="N6-carboxylysine" evidence="9">
    <location>
        <position position="99"/>
    </location>
</feature>
<comment type="similarity">
    <text evidence="3 9 10">Belongs to the metallo-dependent hydrolases superfamily. DHOase family. Class II DHOase subfamily.</text>
</comment>
<evidence type="ECO:0000313" key="12">
    <source>
        <dbReference type="EMBL" id="TBW40095.1"/>
    </source>
</evidence>
<dbReference type="InterPro" id="IPR004721">
    <property type="entry name" value="DHOdimr"/>
</dbReference>
<keyword evidence="5 9" id="KW-0479">Metal-binding</keyword>
<dbReference type="Pfam" id="PF01979">
    <property type="entry name" value="Amidohydro_1"/>
    <property type="match status" value="1"/>
</dbReference>
<feature type="binding site" evidence="9">
    <location>
        <position position="15"/>
    </location>
    <ligand>
        <name>Zn(2+)</name>
        <dbReference type="ChEBI" id="CHEBI:29105"/>
        <label>1</label>
    </ligand>
</feature>
<dbReference type="Gene3D" id="3.20.20.140">
    <property type="entry name" value="Metal-dependent hydrolases"/>
    <property type="match status" value="1"/>
</dbReference>
<evidence type="ECO:0000256" key="6">
    <source>
        <dbReference type="ARBA" id="ARBA00022801"/>
    </source>
</evidence>
<evidence type="ECO:0000256" key="3">
    <source>
        <dbReference type="ARBA" id="ARBA00005631"/>
    </source>
</evidence>
<proteinExistence type="inferred from homology"/>
<keyword evidence="6 9" id="KW-0378">Hydrolase</keyword>
<dbReference type="UniPathway" id="UPA00070">
    <property type="reaction ID" value="UER00117"/>
</dbReference>
<dbReference type="NCBIfam" id="TIGR00856">
    <property type="entry name" value="pyrC_dimer"/>
    <property type="match status" value="1"/>
</dbReference>
<feature type="binding site" description="via carbamate group" evidence="9">
    <location>
        <position position="99"/>
    </location>
    <ligand>
        <name>Zn(2+)</name>
        <dbReference type="ChEBI" id="CHEBI:29105"/>
        <label>2</label>
    </ligand>
</feature>
<dbReference type="PIRSF" id="PIRSF001237">
    <property type="entry name" value="DHOdimr"/>
    <property type="match status" value="1"/>
</dbReference>
<evidence type="ECO:0000256" key="10">
    <source>
        <dbReference type="RuleBase" id="RU003440"/>
    </source>
</evidence>
<feature type="binding site" evidence="9">
    <location>
        <position position="41"/>
    </location>
    <ligand>
        <name>substrate</name>
    </ligand>
</feature>
<accession>A0A4Q9VV28</accession>
<feature type="active site" evidence="9">
    <location>
        <position position="247"/>
    </location>
</feature>
<feature type="binding site" evidence="9">
    <location>
        <begin position="15"/>
        <end position="17"/>
    </location>
    <ligand>
        <name>substrate</name>
    </ligand>
</feature>
<dbReference type="PANTHER" id="PTHR43137">
    <property type="entry name" value="DIHYDROOROTASE"/>
    <property type="match status" value="1"/>
</dbReference>
<dbReference type="GO" id="GO:0005829">
    <property type="term" value="C:cytosol"/>
    <property type="evidence" value="ECO:0007669"/>
    <property type="project" value="TreeGrafter"/>
</dbReference>